<feature type="transmembrane region" description="Helical" evidence="11">
    <location>
        <begin position="350"/>
        <end position="370"/>
    </location>
</feature>
<evidence type="ECO:0000313" key="13">
    <source>
        <dbReference type="Proteomes" id="UP000593561"/>
    </source>
</evidence>
<evidence type="ECO:0000256" key="4">
    <source>
        <dbReference type="ARBA" id="ARBA00022448"/>
    </source>
</evidence>
<evidence type="ECO:0000256" key="8">
    <source>
        <dbReference type="ARBA" id="ARBA00023065"/>
    </source>
</evidence>
<dbReference type="EMBL" id="JABFAC010000002">
    <property type="protein sequence ID" value="MBA0606989.1"/>
    <property type="molecule type" value="Genomic_DNA"/>
</dbReference>
<evidence type="ECO:0000256" key="9">
    <source>
        <dbReference type="ARBA" id="ARBA00023136"/>
    </source>
</evidence>
<dbReference type="Proteomes" id="UP000593561">
    <property type="component" value="Unassembled WGS sequence"/>
</dbReference>
<dbReference type="AlphaFoldDB" id="A0A7J8QZI1"/>
<keyword evidence="6 11" id="KW-0812">Transmembrane</keyword>
<evidence type="ECO:0000256" key="1">
    <source>
        <dbReference type="ARBA" id="ARBA00004651"/>
    </source>
</evidence>
<comment type="similarity">
    <text evidence="2">Belongs to the SLAC1 S-type anion channel family.</text>
</comment>
<protein>
    <submittedName>
        <fullName evidence="12">Uncharacterized protein</fullName>
    </submittedName>
</protein>
<dbReference type="Gene3D" id="1.50.10.150">
    <property type="entry name" value="Voltage-dependent anion channel"/>
    <property type="match status" value="1"/>
</dbReference>
<dbReference type="PANTHER" id="PTHR31269:SF27">
    <property type="entry name" value="S-TYPE ANION CHANNEL SLAH4-LIKE"/>
    <property type="match status" value="1"/>
</dbReference>
<dbReference type="PANTHER" id="PTHR31269">
    <property type="entry name" value="S-TYPE ANION CHANNEL SLAH3"/>
    <property type="match status" value="1"/>
</dbReference>
<dbReference type="Pfam" id="PF03595">
    <property type="entry name" value="SLAC1"/>
    <property type="match status" value="1"/>
</dbReference>
<dbReference type="InterPro" id="IPR038665">
    <property type="entry name" value="Voltage-dep_anion_channel_sf"/>
</dbReference>
<dbReference type="GO" id="GO:0008308">
    <property type="term" value="F:voltage-gated monoatomic anion channel activity"/>
    <property type="evidence" value="ECO:0007669"/>
    <property type="project" value="InterPro"/>
</dbReference>
<feature type="transmembrane region" description="Helical" evidence="11">
    <location>
        <begin position="287"/>
        <end position="307"/>
    </location>
</feature>
<dbReference type="InterPro" id="IPR004695">
    <property type="entry name" value="SLAC1/Mae1/Ssu1/TehA"/>
</dbReference>
<keyword evidence="8" id="KW-0406">Ion transport</keyword>
<feature type="transmembrane region" description="Helical" evidence="11">
    <location>
        <begin position="382"/>
        <end position="400"/>
    </location>
</feature>
<keyword evidence="9 11" id="KW-0472">Membrane</keyword>
<keyword evidence="4" id="KW-0813">Transport</keyword>
<comment type="caution">
    <text evidence="12">The sequence shown here is derived from an EMBL/GenBank/DDBJ whole genome shotgun (WGS) entry which is preliminary data.</text>
</comment>
<reference evidence="12 13" key="1">
    <citation type="journal article" date="2019" name="Genome Biol. Evol.">
        <title>Insights into the evolution of the New World diploid cottons (Gossypium, subgenus Houzingenia) based on genome sequencing.</title>
        <authorList>
            <person name="Grover C.E."/>
            <person name="Arick M.A. 2nd"/>
            <person name="Thrash A."/>
            <person name="Conover J.L."/>
            <person name="Sanders W.S."/>
            <person name="Peterson D.G."/>
            <person name="Frelichowski J.E."/>
            <person name="Scheffler J.A."/>
            <person name="Scheffler B.E."/>
            <person name="Wendel J.F."/>
        </authorList>
    </citation>
    <scope>NUCLEOTIDE SEQUENCE [LARGE SCALE GENOMIC DNA]</scope>
    <source>
        <strain evidence="12">27</strain>
        <tissue evidence="12">Leaf</tissue>
    </source>
</reference>
<gene>
    <name evidence="12" type="ORF">Godav_019357</name>
</gene>
<dbReference type="CDD" id="cd09323">
    <property type="entry name" value="TDT_SLAC1_like"/>
    <property type="match status" value="1"/>
</dbReference>
<evidence type="ECO:0000256" key="2">
    <source>
        <dbReference type="ARBA" id="ARBA00007808"/>
    </source>
</evidence>
<feature type="transmembrane region" description="Helical" evidence="11">
    <location>
        <begin position="254"/>
        <end position="275"/>
    </location>
</feature>
<keyword evidence="13" id="KW-1185">Reference proteome</keyword>
<evidence type="ECO:0000313" key="12">
    <source>
        <dbReference type="EMBL" id="MBA0606989.1"/>
    </source>
</evidence>
<dbReference type="GO" id="GO:0006873">
    <property type="term" value="P:intracellular monoatomic ion homeostasis"/>
    <property type="evidence" value="ECO:0007669"/>
    <property type="project" value="InterPro"/>
</dbReference>
<accession>A0A7J8QZI1</accession>
<evidence type="ECO:0000256" key="3">
    <source>
        <dbReference type="ARBA" id="ARBA00011233"/>
    </source>
</evidence>
<proteinExistence type="inferred from homology"/>
<feature type="transmembrane region" description="Helical" evidence="11">
    <location>
        <begin position="223"/>
        <end position="242"/>
    </location>
</feature>
<keyword evidence="5" id="KW-1003">Cell membrane</keyword>
<evidence type="ECO:0000256" key="6">
    <source>
        <dbReference type="ARBA" id="ARBA00022692"/>
    </source>
</evidence>
<evidence type="ECO:0000256" key="5">
    <source>
        <dbReference type="ARBA" id="ARBA00022475"/>
    </source>
</evidence>
<feature type="transmembrane region" description="Helical" evidence="11">
    <location>
        <begin position="412"/>
        <end position="430"/>
    </location>
</feature>
<comment type="subunit">
    <text evidence="3">Homotrimer.</text>
</comment>
<dbReference type="GO" id="GO:0005886">
    <property type="term" value="C:plasma membrane"/>
    <property type="evidence" value="ECO:0007669"/>
    <property type="project" value="UniProtKB-SubCell"/>
</dbReference>
<dbReference type="FunFam" id="1.50.10.150:FF:000003">
    <property type="entry name" value="S-type anion channel SLAH1"/>
    <property type="match status" value="1"/>
</dbReference>
<evidence type="ECO:0000256" key="7">
    <source>
        <dbReference type="ARBA" id="ARBA00022989"/>
    </source>
</evidence>
<name>A0A7J8QZI1_GOSDV</name>
<feature type="transmembrane region" description="Helical" evidence="11">
    <location>
        <begin position="192"/>
        <end position="216"/>
    </location>
</feature>
<organism evidence="12 13">
    <name type="scientific">Gossypium davidsonii</name>
    <name type="common">Davidson's cotton</name>
    <name type="synonym">Gossypium klotzschianum subsp. davidsonii</name>
    <dbReference type="NCBI Taxonomy" id="34287"/>
    <lineage>
        <taxon>Eukaryota</taxon>
        <taxon>Viridiplantae</taxon>
        <taxon>Streptophyta</taxon>
        <taxon>Embryophyta</taxon>
        <taxon>Tracheophyta</taxon>
        <taxon>Spermatophyta</taxon>
        <taxon>Magnoliopsida</taxon>
        <taxon>eudicotyledons</taxon>
        <taxon>Gunneridae</taxon>
        <taxon>Pentapetalae</taxon>
        <taxon>rosids</taxon>
        <taxon>malvids</taxon>
        <taxon>Malvales</taxon>
        <taxon>Malvaceae</taxon>
        <taxon>Malvoideae</taxon>
        <taxon>Gossypium</taxon>
    </lineage>
</organism>
<sequence length="499" mass="55967">MDWFEINYDETFKKDSKSGTIGVIARDSEGRAIDGLGKEFLVDNAFMAKAYVVKEGLKFVVNNIDSPPYQPDVRQFCHLHRLSLPVLPPTLLSIIYEIVLPMAAVITSHTELQFVVDTAEAGGGGLMSSTIVAKGIKESLTSTLTKFHAGYFRVSLSLGGQALLWKTLRGPTDDTHTLRRTLHLFHPTAFTVLWSLSFFALVLLSILYLLRCLFYFKMVKEEFFHHVGVNYLFAPSISWLLLLQSSPFFTPQTHYSYTVIWWVLAVLPIAVLDVKIYGQWFTKGKKFLSAVANPTSQLSVIGNLVGAQAAAEMGWKESAIGLFSLGMVHYLVLFVTLYQRLSGTDQLPSMLRPVFFLFFAAPSIASLAWQSIAGSFDTASKMLFFLSLFLFMSLVCRPILFKVSMKKFNVAWWAYSFPLSVLALASMEYAEEVKGDIPHLLMLLLLTFSVFVSICLVVFTLLNSKILLFLPHCFDPISSLISRAMCSTPQQNQQRPQTV</sequence>
<dbReference type="InterPro" id="IPR030183">
    <property type="entry name" value="SLAC/SLAH"/>
</dbReference>
<evidence type="ECO:0000256" key="10">
    <source>
        <dbReference type="ARBA" id="ARBA00054248"/>
    </source>
</evidence>
<comment type="function">
    <text evidence="10">Slow, weak voltage-dependent S-type anion efflux channel involved in maintenance of anion homeostasis.</text>
</comment>
<comment type="subcellular location">
    <subcellularLocation>
        <location evidence="1">Cell membrane</location>
        <topology evidence="1">Multi-pass membrane protein</topology>
    </subcellularLocation>
</comment>
<keyword evidence="7 11" id="KW-1133">Transmembrane helix</keyword>
<feature type="transmembrane region" description="Helical" evidence="11">
    <location>
        <begin position="442"/>
        <end position="462"/>
    </location>
</feature>
<evidence type="ECO:0000256" key="11">
    <source>
        <dbReference type="SAM" id="Phobius"/>
    </source>
</evidence>
<feature type="transmembrane region" description="Helical" evidence="11">
    <location>
        <begin position="319"/>
        <end position="338"/>
    </location>
</feature>